<dbReference type="RefSeq" id="WP_146088250.1">
    <property type="nucleotide sequence ID" value="NZ_FNVU01000004.1"/>
</dbReference>
<protein>
    <submittedName>
        <fullName evidence="1">Uncharacterized protein</fullName>
    </submittedName>
</protein>
<keyword evidence="2" id="KW-1185">Reference proteome</keyword>
<dbReference type="InterPro" id="IPR045592">
    <property type="entry name" value="DUF6461"/>
</dbReference>
<evidence type="ECO:0000313" key="2">
    <source>
        <dbReference type="Proteomes" id="UP000236754"/>
    </source>
</evidence>
<gene>
    <name evidence="1" type="ORF">SAMN05216223_104462</name>
</gene>
<dbReference type="OrthoDB" id="4173390at2"/>
<organism evidence="1 2">
    <name type="scientific">Actinacidiphila yanglinensis</name>
    <dbReference type="NCBI Taxonomy" id="310779"/>
    <lineage>
        <taxon>Bacteria</taxon>
        <taxon>Bacillati</taxon>
        <taxon>Actinomycetota</taxon>
        <taxon>Actinomycetes</taxon>
        <taxon>Kitasatosporales</taxon>
        <taxon>Streptomycetaceae</taxon>
        <taxon>Actinacidiphila</taxon>
    </lineage>
</organism>
<sequence length="211" mass="22998">MADGIQWLMDLDRWDTDIMFARGIPPAELATRMGAAPGSALPPITEADVWEAAPGTSQPHGADSAGLIRVGRSGDWSFAVEYGDCEGSRRVDEVSRDGVEAVHLAAQPDHPPKVFTYGYGGKPLCSFGIGEESWRWGERPELLVAELTAAGVLEPGGSESALRDDVPHQERDRRTLAVVETYFGLSLPWELVIVGRLPAYALRRDTDHFGR</sequence>
<dbReference type="Pfam" id="PF20062">
    <property type="entry name" value="DUF6461"/>
    <property type="match status" value="1"/>
</dbReference>
<accession>A0A1H5ZG48</accession>
<name>A0A1H5ZG48_9ACTN</name>
<dbReference type="EMBL" id="FNVU01000004">
    <property type="protein sequence ID" value="SEG34725.1"/>
    <property type="molecule type" value="Genomic_DNA"/>
</dbReference>
<proteinExistence type="predicted"/>
<evidence type="ECO:0000313" key="1">
    <source>
        <dbReference type="EMBL" id="SEG34725.1"/>
    </source>
</evidence>
<dbReference type="Proteomes" id="UP000236754">
    <property type="component" value="Unassembled WGS sequence"/>
</dbReference>
<reference evidence="1 2" key="1">
    <citation type="submission" date="2016-10" db="EMBL/GenBank/DDBJ databases">
        <authorList>
            <person name="de Groot N.N."/>
        </authorList>
    </citation>
    <scope>NUCLEOTIDE SEQUENCE [LARGE SCALE GENOMIC DNA]</scope>
    <source>
        <strain evidence="1 2">CGMCC 4.2023</strain>
    </source>
</reference>
<dbReference type="AlphaFoldDB" id="A0A1H5ZG48"/>